<protein>
    <submittedName>
        <fullName evidence="1">Uncharacterized protein</fullName>
    </submittedName>
</protein>
<sequence>MLCHPSLALQLFLLPPLPYPQPRLTLQPACICSPCPLTSPRAATLSLSQYWQTDVGKDHGGGPTHGSSKLYRSAALHKFLVACFILQEARKSALLNH</sequence>
<comment type="caution">
    <text evidence="1">The sequence shown here is derived from an EMBL/GenBank/DDBJ whole genome shotgun (WGS) entry which is preliminary data.</text>
</comment>
<dbReference type="Proteomes" id="UP001286313">
    <property type="component" value="Unassembled WGS sequence"/>
</dbReference>
<dbReference type="EMBL" id="JAWQEG010003966">
    <property type="protein sequence ID" value="KAK3863687.1"/>
    <property type="molecule type" value="Genomic_DNA"/>
</dbReference>
<organism evidence="1 2">
    <name type="scientific">Petrolisthes cinctipes</name>
    <name type="common">Flat porcelain crab</name>
    <dbReference type="NCBI Taxonomy" id="88211"/>
    <lineage>
        <taxon>Eukaryota</taxon>
        <taxon>Metazoa</taxon>
        <taxon>Ecdysozoa</taxon>
        <taxon>Arthropoda</taxon>
        <taxon>Crustacea</taxon>
        <taxon>Multicrustacea</taxon>
        <taxon>Malacostraca</taxon>
        <taxon>Eumalacostraca</taxon>
        <taxon>Eucarida</taxon>
        <taxon>Decapoda</taxon>
        <taxon>Pleocyemata</taxon>
        <taxon>Anomura</taxon>
        <taxon>Galatheoidea</taxon>
        <taxon>Porcellanidae</taxon>
        <taxon>Petrolisthes</taxon>
    </lineage>
</organism>
<name>A0AAE1EYH3_PETCI</name>
<reference evidence="1" key="1">
    <citation type="submission" date="2023-10" db="EMBL/GenBank/DDBJ databases">
        <title>Genome assemblies of two species of porcelain crab, Petrolisthes cinctipes and Petrolisthes manimaculis (Anomura: Porcellanidae).</title>
        <authorList>
            <person name="Angst P."/>
        </authorList>
    </citation>
    <scope>NUCLEOTIDE SEQUENCE</scope>
    <source>
        <strain evidence="1">PB745_01</strain>
        <tissue evidence="1">Gill</tissue>
    </source>
</reference>
<evidence type="ECO:0000313" key="2">
    <source>
        <dbReference type="Proteomes" id="UP001286313"/>
    </source>
</evidence>
<evidence type="ECO:0000313" key="1">
    <source>
        <dbReference type="EMBL" id="KAK3863687.1"/>
    </source>
</evidence>
<dbReference type="AlphaFoldDB" id="A0AAE1EYH3"/>
<keyword evidence="2" id="KW-1185">Reference proteome</keyword>
<proteinExistence type="predicted"/>
<accession>A0AAE1EYH3</accession>
<gene>
    <name evidence="1" type="ORF">Pcinc_030568</name>
</gene>